<protein>
    <submittedName>
        <fullName evidence="3">Uncharacterized protein</fullName>
    </submittedName>
</protein>
<dbReference type="EMBL" id="QHJG01000030">
    <property type="protein sequence ID" value="PWY54670.1"/>
    <property type="molecule type" value="Genomic_DNA"/>
</dbReference>
<evidence type="ECO:0000256" key="1">
    <source>
        <dbReference type="SAM" id="Coils"/>
    </source>
</evidence>
<proteinExistence type="predicted"/>
<keyword evidence="1" id="KW-0175">Coiled coil</keyword>
<gene>
    <name evidence="3" type="ORF">DGG96_16075</name>
    <name evidence="4" type="ORF">ELY20_14710</name>
</gene>
<dbReference type="RefSeq" id="WP_110143658.1">
    <property type="nucleotide sequence ID" value="NZ_QHJG01000030.1"/>
</dbReference>
<evidence type="ECO:0000313" key="3">
    <source>
        <dbReference type="EMBL" id="PWY54670.1"/>
    </source>
</evidence>
<sequence>MAQSNLENTSLASTTNIIDTMIKDPIGALKIAKEVVLQAVDSTGEDYEEMAEEIKDIVKNKNYFSSLNVVNNYTYYYNAISNWPPECSFEEQPAAAAFQCALLDELETIFISQLNENKEGILQKIDSLGDESAKESFKELYGIINGDEKEYDFFAKREAAIKISKLISDVEHNEQIIVKLIEKLDEYIQQLEQLEVQLTDECVKQQKKLIPQDSKALQLGLKAANLELAIDSAKDLKTIIENKSLSLERRVDKFNELLTASEKKFNEASTKVSEGILWDIVELVKELIFPTPQKPNKVQEFKNSIMQIKKTDLDNQEQEQDPSCSSKYGSS</sequence>
<evidence type="ECO:0000313" key="6">
    <source>
        <dbReference type="Proteomes" id="UP000287374"/>
    </source>
</evidence>
<reference evidence="4 6" key="2">
    <citation type="submission" date="2018-12" db="EMBL/GenBank/DDBJ databases">
        <title>Legionella sp,whole genome shotgun sequence.</title>
        <authorList>
            <person name="Wu H."/>
        </authorList>
    </citation>
    <scope>NUCLEOTIDE SEQUENCE [LARGE SCALE GENOMIC DNA]</scope>
    <source>
        <strain evidence="6">km489</strain>
        <strain evidence="4">Km489</strain>
    </source>
</reference>
<dbReference type="EMBL" id="RZGX01000023">
    <property type="protein sequence ID" value="RUR20507.1"/>
    <property type="molecule type" value="Genomic_DNA"/>
</dbReference>
<dbReference type="AlphaFoldDB" id="A0A317U2Y1"/>
<name>A0A317U2Y1_9GAMM</name>
<feature type="region of interest" description="Disordered" evidence="2">
    <location>
        <begin position="310"/>
        <end position="331"/>
    </location>
</feature>
<accession>A0A317U2Y1</accession>
<evidence type="ECO:0000313" key="5">
    <source>
        <dbReference type="Proteomes" id="UP000247152"/>
    </source>
</evidence>
<feature type="compositionally biased region" description="Polar residues" evidence="2">
    <location>
        <begin position="321"/>
        <end position="331"/>
    </location>
</feature>
<evidence type="ECO:0000313" key="4">
    <source>
        <dbReference type="EMBL" id="RUR20507.1"/>
    </source>
</evidence>
<feature type="coiled-coil region" evidence="1">
    <location>
        <begin position="177"/>
        <end position="243"/>
    </location>
</feature>
<evidence type="ECO:0000256" key="2">
    <source>
        <dbReference type="SAM" id="MobiDB-lite"/>
    </source>
</evidence>
<dbReference type="Proteomes" id="UP000247152">
    <property type="component" value="Unassembled WGS sequence"/>
</dbReference>
<keyword evidence="6" id="KW-1185">Reference proteome</keyword>
<comment type="caution">
    <text evidence="3">The sequence shown here is derived from an EMBL/GenBank/DDBJ whole genome shotgun (WGS) entry which is preliminary data.</text>
</comment>
<dbReference type="Proteomes" id="UP000287374">
    <property type="component" value="Unassembled WGS sequence"/>
</dbReference>
<reference evidence="3 5" key="1">
    <citation type="submission" date="2018-05" db="EMBL/GenBank/DDBJ databases">
        <title>Legionella qingyii sp.nov., whole genome shotgun sequence.</title>
        <authorList>
            <person name="Wu H."/>
            <person name="Zhu Q."/>
            <person name="Hu C."/>
        </authorList>
    </citation>
    <scope>NUCLEOTIDE SEQUENCE [LARGE SCALE GENOMIC DNA]</scope>
    <source>
        <strain evidence="3 5">HEB18</strain>
    </source>
</reference>
<organism evidence="3 5">
    <name type="scientific">Legionella qingyii</name>
    <dbReference type="NCBI Taxonomy" id="2184757"/>
    <lineage>
        <taxon>Bacteria</taxon>
        <taxon>Pseudomonadati</taxon>
        <taxon>Pseudomonadota</taxon>
        <taxon>Gammaproteobacteria</taxon>
        <taxon>Legionellales</taxon>
        <taxon>Legionellaceae</taxon>
        <taxon>Legionella</taxon>
    </lineage>
</organism>